<evidence type="ECO:0000313" key="2">
    <source>
        <dbReference type="EMBL" id="THU89904.1"/>
    </source>
</evidence>
<dbReference type="AlphaFoldDB" id="A0A4S8LL47"/>
<dbReference type="Proteomes" id="UP000297245">
    <property type="component" value="Unassembled WGS sequence"/>
</dbReference>
<reference evidence="2 3" key="1">
    <citation type="journal article" date="2019" name="Nat. Ecol. Evol.">
        <title>Megaphylogeny resolves global patterns of mushroom evolution.</title>
        <authorList>
            <person name="Varga T."/>
            <person name="Krizsan K."/>
            <person name="Foldi C."/>
            <person name="Dima B."/>
            <person name="Sanchez-Garcia M."/>
            <person name="Sanchez-Ramirez S."/>
            <person name="Szollosi G.J."/>
            <person name="Szarkandi J.G."/>
            <person name="Papp V."/>
            <person name="Albert L."/>
            <person name="Andreopoulos W."/>
            <person name="Angelini C."/>
            <person name="Antonin V."/>
            <person name="Barry K.W."/>
            <person name="Bougher N.L."/>
            <person name="Buchanan P."/>
            <person name="Buyck B."/>
            <person name="Bense V."/>
            <person name="Catcheside P."/>
            <person name="Chovatia M."/>
            <person name="Cooper J."/>
            <person name="Damon W."/>
            <person name="Desjardin D."/>
            <person name="Finy P."/>
            <person name="Geml J."/>
            <person name="Haridas S."/>
            <person name="Hughes K."/>
            <person name="Justo A."/>
            <person name="Karasinski D."/>
            <person name="Kautmanova I."/>
            <person name="Kiss B."/>
            <person name="Kocsube S."/>
            <person name="Kotiranta H."/>
            <person name="LaButti K.M."/>
            <person name="Lechner B.E."/>
            <person name="Liimatainen K."/>
            <person name="Lipzen A."/>
            <person name="Lukacs Z."/>
            <person name="Mihaltcheva S."/>
            <person name="Morgado L.N."/>
            <person name="Niskanen T."/>
            <person name="Noordeloos M.E."/>
            <person name="Ohm R.A."/>
            <person name="Ortiz-Santana B."/>
            <person name="Ovrebo C."/>
            <person name="Racz N."/>
            <person name="Riley R."/>
            <person name="Savchenko A."/>
            <person name="Shiryaev A."/>
            <person name="Soop K."/>
            <person name="Spirin V."/>
            <person name="Szebenyi C."/>
            <person name="Tomsovsky M."/>
            <person name="Tulloss R.E."/>
            <person name="Uehling J."/>
            <person name="Grigoriev I.V."/>
            <person name="Vagvolgyi C."/>
            <person name="Papp T."/>
            <person name="Martin F.M."/>
            <person name="Miettinen O."/>
            <person name="Hibbett D.S."/>
            <person name="Nagy L.G."/>
        </authorList>
    </citation>
    <scope>NUCLEOTIDE SEQUENCE [LARGE SCALE GENOMIC DNA]</scope>
    <source>
        <strain evidence="2 3">CBS 962.96</strain>
    </source>
</reference>
<name>A0A4S8LL47_DENBC</name>
<feature type="region of interest" description="Disordered" evidence="1">
    <location>
        <begin position="1"/>
        <end position="22"/>
    </location>
</feature>
<organism evidence="2 3">
    <name type="scientific">Dendrothele bispora (strain CBS 962.96)</name>
    <dbReference type="NCBI Taxonomy" id="1314807"/>
    <lineage>
        <taxon>Eukaryota</taxon>
        <taxon>Fungi</taxon>
        <taxon>Dikarya</taxon>
        <taxon>Basidiomycota</taxon>
        <taxon>Agaricomycotina</taxon>
        <taxon>Agaricomycetes</taxon>
        <taxon>Agaricomycetidae</taxon>
        <taxon>Agaricales</taxon>
        <taxon>Agaricales incertae sedis</taxon>
        <taxon>Dendrothele</taxon>
    </lineage>
</organism>
<evidence type="ECO:0000256" key="1">
    <source>
        <dbReference type="SAM" id="MobiDB-lite"/>
    </source>
</evidence>
<dbReference type="EMBL" id="ML179353">
    <property type="protein sequence ID" value="THU89904.1"/>
    <property type="molecule type" value="Genomic_DNA"/>
</dbReference>
<evidence type="ECO:0000313" key="3">
    <source>
        <dbReference type="Proteomes" id="UP000297245"/>
    </source>
</evidence>
<sequence length="179" mass="20229">MQSQTQGYEISGYKETEPGDQADDTILKSCQSIYTAITEDLYSSPFSGQIELLIPLAQPDTIILQADIQHPLSISRIHLTSGDIFVSPVLDPADFRNNVNLERRSEKSTSDFIRCAALDLSLVEPIHQQTKTPQTTIGIHSSSPHHPLNSILPFLELLYLYLSRRCRHSFYFAFMGERM</sequence>
<keyword evidence="3" id="KW-1185">Reference proteome</keyword>
<gene>
    <name evidence="2" type="ORF">K435DRAFT_864852</name>
</gene>
<protein>
    <submittedName>
        <fullName evidence="2">Uncharacterized protein</fullName>
    </submittedName>
</protein>
<accession>A0A4S8LL47</accession>
<proteinExistence type="predicted"/>